<proteinExistence type="predicted"/>
<dbReference type="EMBL" id="QKYT01000062">
    <property type="protein sequence ID" value="RIA95393.1"/>
    <property type="molecule type" value="Genomic_DNA"/>
</dbReference>
<reference evidence="1 2" key="1">
    <citation type="submission" date="2018-06" db="EMBL/GenBank/DDBJ databases">
        <title>Comparative genomics reveals the genomic features of Rhizophagus irregularis, R. cerebriforme, R. diaphanum and Gigaspora rosea, and their symbiotic lifestyle signature.</title>
        <authorList>
            <person name="Morin E."/>
            <person name="San Clemente H."/>
            <person name="Chen E.C.H."/>
            <person name="De La Providencia I."/>
            <person name="Hainaut M."/>
            <person name="Kuo A."/>
            <person name="Kohler A."/>
            <person name="Murat C."/>
            <person name="Tang N."/>
            <person name="Roy S."/>
            <person name="Loubradou J."/>
            <person name="Henrissat B."/>
            <person name="Grigoriev I.V."/>
            <person name="Corradi N."/>
            <person name="Roux C."/>
            <person name="Martin F.M."/>
        </authorList>
    </citation>
    <scope>NUCLEOTIDE SEQUENCE [LARGE SCALE GENOMIC DNA]</scope>
    <source>
        <strain evidence="1 2">DAOM 227022</strain>
    </source>
</reference>
<sequence length="352" mass="41319">MDIIHQDRIDQTVSHQYGKILYKIDEMKQNQNSAGFMIMEKNLSRNKCLPATLRLWHFNNILDFTGINFPATLRDIDLFGEKNPNYAVNVFYPALVKNNKEQLTRNLNSLCISEYNYQREHMVDLILFTEEEEDLRDRCNINEIPPGLNTYYCLINGEIRKFIGSAHHDCIKIKCEATEEKLVKAMYHIEDSCQFQFPSLEKVASNLRDQEKMPEQLAKCFLIMAQSILQHLLPLKLTQKSEYSYELNKPEHFSRTKLPSKKEFNTVLSGLNYCDQGCKKCKQGKKCNGKCKEEDLKEVDDCEHEKIYTISQKQYDHTQNVWEKAECKTFGDYHDLYLRINVLILADSIQHF</sequence>
<protein>
    <submittedName>
        <fullName evidence="1">Uncharacterized protein</fullName>
    </submittedName>
</protein>
<dbReference type="STRING" id="658196.A0A397TAU3"/>
<evidence type="ECO:0000313" key="2">
    <source>
        <dbReference type="Proteomes" id="UP000265703"/>
    </source>
</evidence>
<name>A0A397TAU3_9GLOM</name>
<comment type="caution">
    <text evidence="1">The sequence shown here is derived from an EMBL/GenBank/DDBJ whole genome shotgun (WGS) entry which is preliminary data.</text>
</comment>
<dbReference type="OrthoDB" id="2421621at2759"/>
<keyword evidence="2" id="KW-1185">Reference proteome</keyword>
<gene>
    <name evidence="1" type="ORF">C1645_734110</name>
</gene>
<dbReference type="Proteomes" id="UP000265703">
    <property type="component" value="Unassembled WGS sequence"/>
</dbReference>
<evidence type="ECO:0000313" key="1">
    <source>
        <dbReference type="EMBL" id="RIA95393.1"/>
    </source>
</evidence>
<organism evidence="1 2">
    <name type="scientific">Glomus cerebriforme</name>
    <dbReference type="NCBI Taxonomy" id="658196"/>
    <lineage>
        <taxon>Eukaryota</taxon>
        <taxon>Fungi</taxon>
        <taxon>Fungi incertae sedis</taxon>
        <taxon>Mucoromycota</taxon>
        <taxon>Glomeromycotina</taxon>
        <taxon>Glomeromycetes</taxon>
        <taxon>Glomerales</taxon>
        <taxon>Glomeraceae</taxon>
        <taxon>Glomus</taxon>
    </lineage>
</organism>
<accession>A0A397TAU3</accession>
<dbReference type="AlphaFoldDB" id="A0A397TAU3"/>